<sequence>MSEVTANKCPICSNDNKCGNLANELNEKCWCSKEYFSKEVLTMIPANQLGKSCICKDCLDKYNNLKT</sequence>
<name>A0A9J6ZKD3_9BACL</name>
<gene>
    <name evidence="1" type="ORF">NAG76_09600</name>
</gene>
<dbReference type="KEGG" id="plig:NAG76_09600"/>
<dbReference type="EMBL" id="CP097899">
    <property type="protein sequence ID" value="URN96447.1"/>
    <property type="molecule type" value="Genomic_DNA"/>
</dbReference>
<dbReference type="Proteomes" id="UP001056756">
    <property type="component" value="Chromosome"/>
</dbReference>
<proteinExistence type="predicted"/>
<evidence type="ECO:0000313" key="2">
    <source>
        <dbReference type="Proteomes" id="UP001056756"/>
    </source>
</evidence>
<dbReference type="InterPro" id="IPR032720">
    <property type="entry name" value="Cys_rich_CWC"/>
</dbReference>
<accession>A0A9J6ZKD3</accession>
<evidence type="ECO:0000313" key="1">
    <source>
        <dbReference type="EMBL" id="URN96447.1"/>
    </source>
</evidence>
<dbReference type="AlphaFoldDB" id="A0A9J6ZKD3"/>
<reference evidence="1" key="1">
    <citation type="submission" date="2022-05" db="EMBL/GenBank/DDBJ databases">
        <title>Novel bacterial taxa in a minimal lignocellulolytic consortium and its capacity to transform plastics disclosed by genome-resolved metagenomics.</title>
        <authorList>
            <person name="Rodriguez C.A.D."/>
            <person name="Diaz-Garcia L."/>
            <person name="Herrera K."/>
            <person name="Tarazona N.A."/>
            <person name="Sproer C."/>
            <person name="Overmann J."/>
            <person name="Jimenez D.J."/>
        </authorList>
    </citation>
    <scope>NUCLEOTIDE SEQUENCE</scope>
    <source>
        <strain evidence="1">MAG5</strain>
    </source>
</reference>
<protein>
    <submittedName>
        <fullName evidence="1">Cysteine-rich CWC family protein</fullName>
    </submittedName>
</protein>
<dbReference type="Pfam" id="PF14375">
    <property type="entry name" value="Cys_rich_CWC"/>
    <property type="match status" value="1"/>
</dbReference>
<organism evidence="1 2">
    <name type="scientific">Candidatus Pristimantibacillus lignocellulolyticus</name>
    <dbReference type="NCBI Taxonomy" id="2994561"/>
    <lineage>
        <taxon>Bacteria</taxon>
        <taxon>Bacillati</taxon>
        <taxon>Bacillota</taxon>
        <taxon>Bacilli</taxon>
        <taxon>Bacillales</taxon>
        <taxon>Paenibacillaceae</taxon>
        <taxon>Candidatus Pristimantibacillus</taxon>
    </lineage>
</organism>